<evidence type="ECO:0000256" key="4">
    <source>
        <dbReference type="ARBA" id="ARBA00022989"/>
    </source>
</evidence>
<dbReference type="InterPro" id="IPR023395">
    <property type="entry name" value="MCP_dom_sf"/>
</dbReference>
<evidence type="ECO:0000256" key="1">
    <source>
        <dbReference type="ARBA" id="ARBA00004141"/>
    </source>
</evidence>
<keyword evidence="7" id="KW-0813">Transport</keyword>
<evidence type="ECO:0000313" key="11">
    <source>
        <dbReference type="Proteomes" id="UP000830671"/>
    </source>
</evidence>
<dbReference type="PROSITE" id="PS50920">
    <property type="entry name" value="SOLCAR"/>
    <property type="match status" value="1"/>
</dbReference>
<comment type="similarity">
    <text evidence="7">Belongs to the mitochondrial carrier (TC 2.A.29) family.</text>
</comment>
<feature type="repeat" description="Solcar" evidence="6">
    <location>
        <begin position="200"/>
        <end position="280"/>
    </location>
</feature>
<accession>A0A9Q8SS04</accession>
<evidence type="ECO:0008006" key="12">
    <source>
        <dbReference type="Google" id="ProtNLM"/>
    </source>
</evidence>
<dbReference type="PANTHER" id="PTHR47567:SF1">
    <property type="entry name" value="NAD-DEPENDENT EPIMERASE_DEHYDRATASE DOMAIN-CONTAINING PROTEIN"/>
    <property type="match status" value="1"/>
</dbReference>
<dbReference type="AlphaFoldDB" id="A0A9Q8SS04"/>
<dbReference type="InterPro" id="IPR018108">
    <property type="entry name" value="MCP_transmembrane"/>
</dbReference>
<feature type="transmembrane region" description="Helical" evidence="9">
    <location>
        <begin position="72"/>
        <end position="94"/>
    </location>
</feature>
<proteinExistence type="inferred from homology"/>
<dbReference type="KEGG" id="clup:CLUP02_07501"/>
<keyword evidence="3" id="KW-0496">Mitochondrion</keyword>
<sequence>MAAQKDLESQPQQSDERTPLLGTSAEAGSSQQPVEHRNDDNGANEGIQDPEQVPLITGQNGEEKKERTTSWWLWRAFWAVLAIFVLAVFIKGWIDAKDTNFDLKAALMRALGGGLSGAAAMVLQVLTLMPIRTIMNYQYRFGSGFREATRTLYEDGGVRRYYQGIGAALIQGPVSRFGDTAANAGILALLESNSFLNQLPTLIKTIFASLCAAAFRMILTPIDTLKTTLQAQGAKGTAILRQRVKTNGIGSLWWGAFATAAATFVGHYPWFGTYNYLSANIPEPDKSDIFVWLLRLAFIGFCASVISDSVSNSLRVVKTYRQVNDTQISYCTSTLLLMNPVKYSLCACLTDWNIAKIAAQAAKIVIQREGFLGFLGRGLKTRILANGLQGVLFSILWKLFLDLWEKKTHS</sequence>
<feature type="transmembrane region" description="Helical" evidence="9">
    <location>
        <begin position="290"/>
        <end position="311"/>
    </location>
</feature>
<feature type="transmembrane region" description="Helical" evidence="9">
    <location>
        <begin position="106"/>
        <end position="131"/>
    </location>
</feature>
<keyword evidence="2 6" id="KW-0812">Transmembrane</keyword>
<keyword evidence="4 9" id="KW-1133">Transmembrane helix</keyword>
<protein>
    <recommendedName>
        <fullName evidence="12">Mitochondrial carrier</fullName>
    </recommendedName>
</protein>
<organism evidence="10 11">
    <name type="scientific">Colletotrichum lupini</name>
    <dbReference type="NCBI Taxonomy" id="145971"/>
    <lineage>
        <taxon>Eukaryota</taxon>
        <taxon>Fungi</taxon>
        <taxon>Dikarya</taxon>
        <taxon>Ascomycota</taxon>
        <taxon>Pezizomycotina</taxon>
        <taxon>Sordariomycetes</taxon>
        <taxon>Hypocreomycetidae</taxon>
        <taxon>Glomerellales</taxon>
        <taxon>Glomerellaceae</taxon>
        <taxon>Colletotrichum</taxon>
        <taxon>Colletotrichum acutatum species complex</taxon>
    </lineage>
</organism>
<dbReference type="GO" id="GO:0016020">
    <property type="term" value="C:membrane"/>
    <property type="evidence" value="ECO:0007669"/>
    <property type="project" value="UniProtKB-SubCell"/>
</dbReference>
<feature type="transmembrane region" description="Helical" evidence="9">
    <location>
        <begin position="251"/>
        <end position="270"/>
    </location>
</feature>
<dbReference type="SUPFAM" id="SSF103506">
    <property type="entry name" value="Mitochondrial carrier"/>
    <property type="match status" value="1"/>
</dbReference>
<evidence type="ECO:0000256" key="2">
    <source>
        <dbReference type="ARBA" id="ARBA00022692"/>
    </source>
</evidence>
<dbReference type="EMBL" id="CP019476">
    <property type="protein sequence ID" value="UQC82015.1"/>
    <property type="molecule type" value="Genomic_DNA"/>
</dbReference>
<keyword evidence="3" id="KW-0999">Mitochondrion inner membrane</keyword>
<keyword evidence="5 6" id="KW-0472">Membrane</keyword>
<dbReference type="RefSeq" id="XP_049143638.1">
    <property type="nucleotide sequence ID" value="XM_049286495.1"/>
</dbReference>
<reference evidence="10" key="1">
    <citation type="journal article" date="2021" name="Mol. Plant Microbe Interact.">
        <title>Complete Genome Sequence of the Plant-Pathogenic Fungus Colletotrichum lupini.</title>
        <authorList>
            <person name="Baroncelli R."/>
            <person name="Pensec F."/>
            <person name="Da Lio D."/>
            <person name="Boufleur T."/>
            <person name="Vicente I."/>
            <person name="Sarrocco S."/>
            <person name="Picot A."/>
            <person name="Baraldi E."/>
            <person name="Sukno S."/>
            <person name="Thon M."/>
            <person name="Le Floch G."/>
        </authorList>
    </citation>
    <scope>NUCLEOTIDE SEQUENCE</scope>
    <source>
        <strain evidence="10">IMI 504893</strain>
    </source>
</reference>
<keyword evidence="11" id="KW-1185">Reference proteome</keyword>
<name>A0A9Q8SS04_9PEZI</name>
<dbReference type="Pfam" id="PF00153">
    <property type="entry name" value="Mito_carr"/>
    <property type="match status" value="1"/>
</dbReference>
<dbReference type="Proteomes" id="UP000830671">
    <property type="component" value="Chromosome 4"/>
</dbReference>
<feature type="region of interest" description="Disordered" evidence="8">
    <location>
        <begin position="1"/>
        <end position="62"/>
    </location>
</feature>
<evidence type="ECO:0000256" key="7">
    <source>
        <dbReference type="RuleBase" id="RU000488"/>
    </source>
</evidence>
<evidence type="ECO:0000256" key="9">
    <source>
        <dbReference type="SAM" id="Phobius"/>
    </source>
</evidence>
<gene>
    <name evidence="10" type="ORF">CLUP02_07501</name>
</gene>
<feature type="compositionally biased region" description="Basic and acidic residues" evidence="8">
    <location>
        <begin position="1"/>
        <end position="18"/>
    </location>
</feature>
<evidence type="ECO:0000256" key="6">
    <source>
        <dbReference type="PROSITE-ProRule" id="PRU00282"/>
    </source>
</evidence>
<evidence type="ECO:0000256" key="8">
    <source>
        <dbReference type="SAM" id="MobiDB-lite"/>
    </source>
</evidence>
<comment type="subcellular location">
    <subcellularLocation>
        <location evidence="1">Membrane</location>
        <topology evidence="1">Multi-pass membrane protein</topology>
    </subcellularLocation>
</comment>
<dbReference type="GeneID" id="73341505"/>
<evidence type="ECO:0000256" key="3">
    <source>
        <dbReference type="ARBA" id="ARBA00022792"/>
    </source>
</evidence>
<evidence type="ECO:0000313" key="10">
    <source>
        <dbReference type="EMBL" id="UQC82015.1"/>
    </source>
</evidence>
<evidence type="ECO:0000256" key="5">
    <source>
        <dbReference type="ARBA" id="ARBA00023136"/>
    </source>
</evidence>
<dbReference type="Gene3D" id="1.50.40.10">
    <property type="entry name" value="Mitochondrial carrier domain"/>
    <property type="match status" value="1"/>
</dbReference>
<dbReference type="PANTHER" id="PTHR47567">
    <property type="entry name" value="MITOCHONDRIAL SUBSTRATE/SOLUTE CARRIER"/>
    <property type="match status" value="1"/>
</dbReference>